<organism evidence="2">
    <name type="scientific">uncultured Acidimicrobiales bacterium</name>
    <dbReference type="NCBI Taxonomy" id="310071"/>
    <lineage>
        <taxon>Bacteria</taxon>
        <taxon>Bacillati</taxon>
        <taxon>Actinomycetota</taxon>
        <taxon>Acidimicrobiia</taxon>
        <taxon>Acidimicrobiales</taxon>
        <taxon>environmental samples</taxon>
    </lineage>
</organism>
<feature type="compositionally biased region" description="Basic and acidic residues" evidence="1">
    <location>
        <begin position="99"/>
        <end position="111"/>
    </location>
</feature>
<evidence type="ECO:0000313" key="2">
    <source>
        <dbReference type="EMBL" id="CAA9221793.1"/>
    </source>
</evidence>
<proteinExistence type="predicted"/>
<reference evidence="2" key="1">
    <citation type="submission" date="2020-02" db="EMBL/GenBank/DDBJ databases">
        <authorList>
            <person name="Meier V. D."/>
        </authorList>
    </citation>
    <scope>NUCLEOTIDE SEQUENCE</scope>
    <source>
        <strain evidence="2">AVDCRST_MAG76</strain>
    </source>
</reference>
<gene>
    <name evidence="2" type="ORF">AVDCRST_MAG76-735</name>
</gene>
<protein>
    <submittedName>
        <fullName evidence="2">Uncharacterized protein</fullName>
    </submittedName>
</protein>
<dbReference type="AlphaFoldDB" id="A0A6J4HFG3"/>
<sequence length="111" mass="11581">MPERSSARSDKAKAVWLVAEIRRQVKADMSAGVTDIRKGLVELARGISDVRLAVEDARREAATDLSHGLAKLTDRIEAVAAAPGSASVARTPSVPAEAGHVDGGHAKDTEG</sequence>
<name>A0A6J4HFG3_9ACTN</name>
<feature type="region of interest" description="Disordered" evidence="1">
    <location>
        <begin position="83"/>
        <end position="111"/>
    </location>
</feature>
<dbReference type="EMBL" id="CADCSZ010000043">
    <property type="protein sequence ID" value="CAA9221793.1"/>
    <property type="molecule type" value="Genomic_DNA"/>
</dbReference>
<accession>A0A6J4HFG3</accession>
<evidence type="ECO:0000256" key="1">
    <source>
        <dbReference type="SAM" id="MobiDB-lite"/>
    </source>
</evidence>